<dbReference type="EMBL" id="JAWDJX010000005">
    <property type="protein sequence ID" value="KAK3056541.1"/>
    <property type="molecule type" value="Genomic_DNA"/>
</dbReference>
<dbReference type="InterPro" id="IPR055509">
    <property type="entry name" value="DUF7082"/>
</dbReference>
<feature type="region of interest" description="Disordered" evidence="1">
    <location>
        <begin position="716"/>
        <end position="736"/>
    </location>
</feature>
<feature type="region of interest" description="Disordered" evidence="1">
    <location>
        <begin position="590"/>
        <end position="633"/>
    </location>
</feature>
<feature type="compositionally biased region" description="Polar residues" evidence="1">
    <location>
        <begin position="675"/>
        <end position="698"/>
    </location>
</feature>
<evidence type="ECO:0000256" key="1">
    <source>
        <dbReference type="SAM" id="MobiDB-lite"/>
    </source>
</evidence>
<accession>A0AAJ0GFH2</accession>
<sequence length="762" mass="83664">MRHQGERRDSKTFVVVDEDCGIPVSLVESFRAYNDVGQLVYSDPRSVLLSMSDYGQKQHYDDVYEYPTSTRPEHGQGYPTYAAHSTYTNDYVTTQAEIPSGLPHYAHAAFDPLPAAQTYASHDTAYYHNQQVHYPAYVETTPRPLPEITSYSPNQGQRGTRVTVYLRSVYDLDLPQVTPVIMFGQKRCQSILTKTAQQGQPYQYALSVDAPPLTPTASPSPQLPLTLTFDDSSVTWSPSSLEFGNFTYLDQQPLYPVLSPPAQPRKRKLSPEASPRRSPTKKQSLQHLAGASSAGPQSPPFRRPSVPDLYSQARRFSVPEVPQSYGLPRVHTQQYYPQQTTQSFQSSDSPSWSYMPNVRSVTRSPSSANMTAGARGSILPSPTTNPPLIRTSTLQQSPTTPATTISATQPFNPYATYPPNSKAVLKIEGDLSTMEHKWTATEQETGRRLVQFRRSQAGSIITATFEPVTLEDRIPNSICVSCIWWEEKRECYVTSVDTISLLESLVAVRFTVEEKNRIRRNLEGFRPATVSKTKADSEDFFKLIMGFPNPKPRNIEKDVKVFPWRILAGALKKIIGKYSASYSSTAGALHAPGAGPGASSSYSSASRASDVTLDHPHQRPIASPHSTSSSAKSYGNAYAANTATSAYGASAMGHTGLGIGPSAGPPPEHPRLTVPVTTHETTSWHQPSAHYSTDLSSGRGSWDYPQTYLSASPATGLPSSAQSYQFPPRIPSLSAHPGIADTARFVPLQQYEDQQSHPTTTG</sequence>
<evidence type="ECO:0000259" key="2">
    <source>
        <dbReference type="Pfam" id="PF23305"/>
    </source>
</evidence>
<dbReference type="AlphaFoldDB" id="A0AAJ0GFH2"/>
<keyword evidence="4" id="KW-1185">Reference proteome</keyword>
<dbReference type="Proteomes" id="UP001271007">
    <property type="component" value="Unassembled WGS sequence"/>
</dbReference>
<dbReference type="PANTHER" id="PTHR39463:SF1">
    <property type="entry name" value="MEDUSA"/>
    <property type="match status" value="1"/>
</dbReference>
<dbReference type="PANTHER" id="PTHR39463">
    <property type="entry name" value="MEDUSA"/>
    <property type="match status" value="1"/>
</dbReference>
<organism evidence="3 4">
    <name type="scientific">Extremus antarcticus</name>
    <dbReference type="NCBI Taxonomy" id="702011"/>
    <lineage>
        <taxon>Eukaryota</taxon>
        <taxon>Fungi</taxon>
        <taxon>Dikarya</taxon>
        <taxon>Ascomycota</taxon>
        <taxon>Pezizomycotina</taxon>
        <taxon>Dothideomycetes</taxon>
        <taxon>Dothideomycetidae</taxon>
        <taxon>Mycosphaerellales</taxon>
        <taxon>Extremaceae</taxon>
        <taxon>Extremus</taxon>
    </lineage>
</organism>
<gene>
    <name evidence="3" type="ORF">LTR09_002334</name>
</gene>
<dbReference type="GO" id="GO:0005634">
    <property type="term" value="C:nucleus"/>
    <property type="evidence" value="ECO:0007669"/>
    <property type="project" value="TreeGrafter"/>
</dbReference>
<feature type="compositionally biased region" description="Polar residues" evidence="1">
    <location>
        <begin position="716"/>
        <end position="725"/>
    </location>
</feature>
<feature type="compositionally biased region" description="Low complexity" evidence="1">
    <location>
        <begin position="395"/>
        <end position="410"/>
    </location>
</feature>
<dbReference type="Pfam" id="PF23305">
    <property type="entry name" value="DUF7082"/>
    <property type="match status" value="1"/>
</dbReference>
<feature type="region of interest" description="Disordered" evidence="1">
    <location>
        <begin position="257"/>
        <end position="307"/>
    </location>
</feature>
<protein>
    <recommendedName>
        <fullName evidence="2">DUF7082 domain-containing protein</fullName>
    </recommendedName>
</protein>
<proteinExistence type="predicted"/>
<evidence type="ECO:0000313" key="3">
    <source>
        <dbReference type="EMBL" id="KAK3056541.1"/>
    </source>
</evidence>
<feature type="compositionally biased region" description="Low complexity" evidence="1">
    <location>
        <begin position="590"/>
        <end position="609"/>
    </location>
</feature>
<comment type="caution">
    <text evidence="3">The sequence shown here is derived from an EMBL/GenBank/DDBJ whole genome shotgun (WGS) entry which is preliminary data.</text>
</comment>
<feature type="compositionally biased region" description="Low complexity" evidence="1">
    <location>
        <begin position="623"/>
        <end position="633"/>
    </location>
</feature>
<feature type="domain" description="DUF7082" evidence="2">
    <location>
        <begin position="422"/>
        <end position="575"/>
    </location>
</feature>
<evidence type="ECO:0000313" key="4">
    <source>
        <dbReference type="Proteomes" id="UP001271007"/>
    </source>
</evidence>
<dbReference type="CDD" id="cd00603">
    <property type="entry name" value="IPT_PCSR"/>
    <property type="match status" value="1"/>
</dbReference>
<name>A0AAJ0GFH2_9PEZI</name>
<reference evidence="3" key="1">
    <citation type="submission" date="2023-04" db="EMBL/GenBank/DDBJ databases">
        <title>Black Yeasts Isolated from many extreme environments.</title>
        <authorList>
            <person name="Coleine C."/>
            <person name="Stajich J.E."/>
            <person name="Selbmann L."/>
        </authorList>
    </citation>
    <scope>NUCLEOTIDE SEQUENCE</scope>
    <source>
        <strain evidence="3">CCFEE 5312</strain>
    </source>
</reference>
<feature type="region of interest" description="Disordered" evidence="1">
    <location>
        <begin position="658"/>
        <end position="698"/>
    </location>
</feature>
<feature type="region of interest" description="Disordered" evidence="1">
    <location>
        <begin position="363"/>
        <end position="413"/>
    </location>
</feature>